<dbReference type="STRING" id="361041.VW35_04140"/>
<dbReference type="RefSeq" id="WP_046141786.1">
    <property type="nucleotide sequence ID" value="NZ_LAJG01000014.1"/>
</dbReference>
<dbReference type="PATRIC" id="fig|361041.3.peg.130"/>
<reference evidence="1 2" key="1">
    <citation type="submission" date="2015-03" db="EMBL/GenBank/DDBJ databases">
        <authorList>
            <person name="Hassan Y.I."/>
            <person name="Lepp D."/>
            <person name="Zhou T."/>
        </authorList>
    </citation>
    <scope>NUCLEOTIDE SEQUENCE [LARGE SCALE GENOMIC DNA]</scope>
    <source>
        <strain evidence="1 2">GH2-10</strain>
    </source>
</reference>
<sequence length="210" mass="23272">MAPYDGQKLLEDEIVRVLTGLTSSFEPNELAYLALTSKVEAPVRDRLAFTLHQSVGSDYLVAREWDRVDLAILSRSQVPVALLELKAMYSFDDAMRYCLITAEDEAKTRSFAPQASAVYSLLLATHVSSQVPQGLRRVVKYDGHINRAARKVGDPELVRTALLARMDEALRERNLVASGNLAGGIAFELPVDVFYWLVRDPGPVPVALEL</sequence>
<name>A0A0F5LC00_9HYPH</name>
<evidence type="ECO:0000313" key="1">
    <source>
        <dbReference type="EMBL" id="KKB79714.1"/>
    </source>
</evidence>
<evidence type="ECO:0000313" key="2">
    <source>
        <dbReference type="Proteomes" id="UP000033514"/>
    </source>
</evidence>
<keyword evidence="2" id="KW-1185">Reference proteome</keyword>
<dbReference type="Proteomes" id="UP000033514">
    <property type="component" value="Unassembled WGS sequence"/>
</dbReference>
<organism evidence="1 2">
    <name type="scientific">Devosia soli</name>
    <dbReference type="NCBI Taxonomy" id="361041"/>
    <lineage>
        <taxon>Bacteria</taxon>
        <taxon>Pseudomonadati</taxon>
        <taxon>Pseudomonadota</taxon>
        <taxon>Alphaproteobacteria</taxon>
        <taxon>Hyphomicrobiales</taxon>
        <taxon>Devosiaceae</taxon>
        <taxon>Devosia</taxon>
    </lineage>
</organism>
<protein>
    <submittedName>
        <fullName evidence="1">Uncharacterized protein</fullName>
    </submittedName>
</protein>
<dbReference type="AlphaFoldDB" id="A0A0F5LC00"/>
<dbReference type="EMBL" id="LAJG01000014">
    <property type="protein sequence ID" value="KKB79714.1"/>
    <property type="molecule type" value="Genomic_DNA"/>
</dbReference>
<accession>A0A0F5LC00</accession>
<dbReference type="OrthoDB" id="9255633at2"/>
<gene>
    <name evidence="1" type="ORF">VW35_04140</name>
</gene>
<proteinExistence type="predicted"/>
<comment type="caution">
    <text evidence="1">The sequence shown here is derived from an EMBL/GenBank/DDBJ whole genome shotgun (WGS) entry which is preliminary data.</text>
</comment>